<comment type="caution">
    <text evidence="1">The sequence shown here is derived from an EMBL/GenBank/DDBJ whole genome shotgun (WGS) entry which is preliminary data.</text>
</comment>
<reference evidence="1" key="1">
    <citation type="journal article" date="2015" name="ISME J.">
        <title>Draft Genome Sequence of Streptomyces incarnatus NRRL8089, which Produces the Nucleoside Antibiotic Sinefungin.</title>
        <authorList>
            <person name="Oshima K."/>
            <person name="Hattori M."/>
            <person name="Shimizu H."/>
            <person name="Fukuda K."/>
            <person name="Nemoto M."/>
            <person name="Inagaki K."/>
            <person name="Tamura T."/>
        </authorList>
    </citation>
    <scope>NUCLEOTIDE SEQUENCE</scope>
    <source>
        <strain evidence="1">FACHB-1277</strain>
    </source>
</reference>
<organism evidence="1 2">
    <name type="scientific">Pseudanabaena cinerea FACHB-1277</name>
    <dbReference type="NCBI Taxonomy" id="2949581"/>
    <lineage>
        <taxon>Bacteria</taxon>
        <taxon>Bacillati</taxon>
        <taxon>Cyanobacteriota</taxon>
        <taxon>Cyanophyceae</taxon>
        <taxon>Pseudanabaenales</taxon>
        <taxon>Pseudanabaenaceae</taxon>
        <taxon>Pseudanabaena</taxon>
        <taxon>Pseudanabaena cinerea</taxon>
    </lineage>
</organism>
<sequence>MKAIKKALREIGEMLNRVLEALLGKSQPQPELIPIPVRNDSRRARRH</sequence>
<gene>
    <name evidence="1" type="ORF">H6F44_07430</name>
</gene>
<proteinExistence type="predicted"/>
<dbReference type="AlphaFoldDB" id="A0A926URK9"/>
<name>A0A926URK9_9CYAN</name>
<dbReference type="Proteomes" id="UP000631421">
    <property type="component" value="Unassembled WGS sequence"/>
</dbReference>
<accession>A0A926URK9</accession>
<dbReference type="RefSeq" id="WP_190350323.1">
    <property type="nucleotide sequence ID" value="NZ_JACJPY010000016.1"/>
</dbReference>
<evidence type="ECO:0000313" key="2">
    <source>
        <dbReference type="Proteomes" id="UP000631421"/>
    </source>
</evidence>
<reference evidence="1" key="2">
    <citation type="submission" date="2020-08" db="EMBL/GenBank/DDBJ databases">
        <authorList>
            <person name="Chen M."/>
            <person name="Teng W."/>
            <person name="Zhao L."/>
            <person name="Hu C."/>
            <person name="Zhou Y."/>
            <person name="Han B."/>
            <person name="Song L."/>
            <person name="Shu W."/>
        </authorList>
    </citation>
    <scope>NUCLEOTIDE SEQUENCE</scope>
    <source>
        <strain evidence="1">FACHB-1277</strain>
    </source>
</reference>
<keyword evidence="2" id="KW-1185">Reference proteome</keyword>
<dbReference type="EMBL" id="JACJPY010000016">
    <property type="protein sequence ID" value="MBD2149951.1"/>
    <property type="molecule type" value="Genomic_DNA"/>
</dbReference>
<evidence type="ECO:0000313" key="1">
    <source>
        <dbReference type="EMBL" id="MBD2149951.1"/>
    </source>
</evidence>
<protein>
    <submittedName>
        <fullName evidence="1">Uncharacterized protein</fullName>
    </submittedName>
</protein>